<proteinExistence type="predicted"/>
<name>A0AAU7UXY3_9NOCA</name>
<dbReference type="RefSeq" id="WP_064255873.1">
    <property type="nucleotide sequence ID" value="NZ_CP132970.1"/>
</dbReference>
<reference evidence="1" key="1">
    <citation type="submission" date="2023-08" db="EMBL/GenBank/DDBJ databases">
        <title>The novel hydrolase IpcH responsible for the initial isoprocarb degradation step in Rhodococcus sp. D-6.</title>
        <authorList>
            <person name="Zhu Q."/>
        </authorList>
    </citation>
    <scope>NUCLEOTIDE SEQUENCE</scope>
    <source>
        <strain evidence="1">D-6</strain>
    </source>
</reference>
<protein>
    <submittedName>
        <fullName evidence="1">Uncharacterized protein</fullName>
    </submittedName>
</protein>
<dbReference type="AlphaFoldDB" id="A0AAU7UXY3"/>
<sequence length="138" mass="15240">MNYTDIEARIEEWRERSAREQYWTVEAITAIVAEWRVREAKGETGWTARIGPAAIDFDLEDGGVTCAYVRPDADSDEAIAGVTETDGAEPGEEIDRDAVLIAGIEAWLATPGEAELYQLLHQFLRSPAFASTADYTNA</sequence>
<evidence type="ECO:0000313" key="1">
    <source>
        <dbReference type="EMBL" id="XBW04868.1"/>
    </source>
</evidence>
<accession>A0AAU7UXY3</accession>
<organism evidence="1">
    <name type="scientific">Rhodococcus sp. D-6</name>
    <dbReference type="NCBI Taxonomy" id="1387842"/>
    <lineage>
        <taxon>Bacteria</taxon>
        <taxon>Bacillati</taxon>
        <taxon>Actinomycetota</taxon>
        <taxon>Actinomycetes</taxon>
        <taxon>Mycobacteriales</taxon>
        <taxon>Nocardiaceae</taxon>
        <taxon>Rhodococcus</taxon>
    </lineage>
</organism>
<dbReference type="EMBL" id="CP132970">
    <property type="protein sequence ID" value="XBW04868.1"/>
    <property type="molecule type" value="Genomic_DNA"/>
</dbReference>
<gene>
    <name evidence="1" type="ORF">RBB84_02490</name>
</gene>
<dbReference type="KEGG" id="rhox:RBB84_02490"/>